<dbReference type="PANTHER" id="PTHR22604">
    <property type="entry name" value="OXIDOREDUCTASES"/>
    <property type="match status" value="1"/>
</dbReference>
<evidence type="ECO:0000259" key="4">
    <source>
        <dbReference type="Pfam" id="PF22725"/>
    </source>
</evidence>
<dbReference type="Pfam" id="PF22725">
    <property type="entry name" value="GFO_IDH_MocA_C3"/>
    <property type="match status" value="1"/>
</dbReference>
<dbReference type="GO" id="GO:0000166">
    <property type="term" value="F:nucleotide binding"/>
    <property type="evidence" value="ECO:0007669"/>
    <property type="project" value="InterPro"/>
</dbReference>
<dbReference type="PANTHER" id="PTHR22604:SF105">
    <property type="entry name" value="TRANS-1,2-DIHYDROBENZENE-1,2-DIOL DEHYDROGENASE"/>
    <property type="match status" value="1"/>
</dbReference>
<sequence>MEPLRIGVLGAARIAGVALAGPAKEIGHRLVAVAARDRARAEEFARGHGVERVLDSYAAVVADSEVEVVYNPLANALHGPWNLAAVTAGKHVLTEKPFAANADEASEVRAAAERAGVAIMEAFHYHCHPLLHRLHELLASGELGELRTVEADMFMPAPGDTDPRWSLELAGGALMDIGCYNLHLLRGLAPWAGGALRLVAARGGERAGRPGVDEWLDADLEYPGGATARARCHMAADGWRFACRIVGSRGEAFVPEYVRPHLDDRIVVTTPSGSRVERLGTRPSYSYQLDAFAAHVREGAPLPGGAEDAVATMRLVDDCYRAAGFGPRPRLA</sequence>
<organism evidence="5 6">
    <name type="scientific">Prauserella shujinwangii</name>
    <dbReference type="NCBI Taxonomy" id="1453103"/>
    <lineage>
        <taxon>Bacteria</taxon>
        <taxon>Bacillati</taxon>
        <taxon>Actinomycetota</taxon>
        <taxon>Actinomycetes</taxon>
        <taxon>Pseudonocardiales</taxon>
        <taxon>Pseudonocardiaceae</taxon>
        <taxon>Prauserella</taxon>
    </lineage>
</organism>
<dbReference type="InterPro" id="IPR036291">
    <property type="entry name" value="NAD(P)-bd_dom_sf"/>
</dbReference>
<dbReference type="InterPro" id="IPR050984">
    <property type="entry name" value="Gfo/Idh/MocA_domain"/>
</dbReference>
<dbReference type="Gene3D" id="3.30.360.10">
    <property type="entry name" value="Dihydrodipicolinate Reductase, domain 2"/>
    <property type="match status" value="1"/>
</dbReference>
<keyword evidence="6" id="KW-1185">Reference proteome</keyword>
<dbReference type="SUPFAM" id="SSF51735">
    <property type="entry name" value="NAD(P)-binding Rossmann-fold domains"/>
    <property type="match status" value="1"/>
</dbReference>
<proteinExistence type="inferred from homology"/>
<dbReference type="Gene3D" id="3.40.50.720">
    <property type="entry name" value="NAD(P)-binding Rossmann-like Domain"/>
    <property type="match status" value="1"/>
</dbReference>
<gene>
    <name evidence="5" type="ORF">B0I33_103415</name>
</gene>
<comment type="similarity">
    <text evidence="1">Belongs to the Gfo/Idh/MocA family.</text>
</comment>
<reference evidence="5 6" key="1">
    <citation type="submission" date="2018-03" db="EMBL/GenBank/DDBJ databases">
        <title>Genomic Encyclopedia of Type Strains, Phase III (KMG-III): the genomes of soil and plant-associated and newly described type strains.</title>
        <authorList>
            <person name="Whitman W."/>
        </authorList>
    </citation>
    <scope>NUCLEOTIDE SEQUENCE [LARGE SCALE GENOMIC DNA]</scope>
    <source>
        <strain evidence="5 6">CGMCC 4.7125</strain>
    </source>
</reference>
<dbReference type="SUPFAM" id="SSF55347">
    <property type="entry name" value="Glyceraldehyde-3-phosphate dehydrogenase-like, C-terminal domain"/>
    <property type="match status" value="1"/>
</dbReference>
<evidence type="ECO:0000313" key="5">
    <source>
        <dbReference type="EMBL" id="PRX49379.1"/>
    </source>
</evidence>
<dbReference type="GO" id="GO:0016491">
    <property type="term" value="F:oxidoreductase activity"/>
    <property type="evidence" value="ECO:0007669"/>
    <property type="project" value="UniProtKB-KW"/>
</dbReference>
<accession>A0A2T0LZ50</accession>
<dbReference type="InterPro" id="IPR055170">
    <property type="entry name" value="GFO_IDH_MocA-like_dom"/>
</dbReference>
<evidence type="ECO:0000313" key="6">
    <source>
        <dbReference type="Proteomes" id="UP000238362"/>
    </source>
</evidence>
<dbReference type="AlphaFoldDB" id="A0A2T0LZ50"/>
<feature type="domain" description="GFO/IDH/MocA-like oxidoreductase" evidence="4">
    <location>
        <begin position="133"/>
        <end position="251"/>
    </location>
</feature>
<keyword evidence="2" id="KW-0560">Oxidoreductase</keyword>
<comment type="caution">
    <text evidence="5">The sequence shown here is derived from an EMBL/GenBank/DDBJ whole genome shotgun (WGS) entry which is preliminary data.</text>
</comment>
<dbReference type="EMBL" id="PVNH01000003">
    <property type="protein sequence ID" value="PRX49379.1"/>
    <property type="molecule type" value="Genomic_DNA"/>
</dbReference>
<evidence type="ECO:0000256" key="1">
    <source>
        <dbReference type="ARBA" id="ARBA00010928"/>
    </source>
</evidence>
<evidence type="ECO:0000259" key="3">
    <source>
        <dbReference type="Pfam" id="PF01408"/>
    </source>
</evidence>
<dbReference type="InterPro" id="IPR000683">
    <property type="entry name" value="Gfo/Idh/MocA-like_OxRdtase_N"/>
</dbReference>
<dbReference type="Proteomes" id="UP000238362">
    <property type="component" value="Unassembled WGS sequence"/>
</dbReference>
<evidence type="ECO:0000256" key="2">
    <source>
        <dbReference type="ARBA" id="ARBA00023002"/>
    </source>
</evidence>
<dbReference type="Pfam" id="PF01408">
    <property type="entry name" value="GFO_IDH_MocA"/>
    <property type="match status" value="1"/>
</dbReference>
<feature type="domain" description="Gfo/Idh/MocA-like oxidoreductase N-terminal" evidence="3">
    <location>
        <begin position="4"/>
        <end position="122"/>
    </location>
</feature>
<dbReference type="RefSeq" id="WP_219927160.1">
    <property type="nucleotide sequence ID" value="NZ_PVNH01000003.1"/>
</dbReference>
<protein>
    <submittedName>
        <fullName evidence="5">Putative dehydrogenase</fullName>
    </submittedName>
</protein>
<name>A0A2T0LZ50_9PSEU</name>